<dbReference type="Pfam" id="PF02049">
    <property type="entry name" value="FliE"/>
    <property type="match status" value="1"/>
</dbReference>
<evidence type="ECO:0000256" key="3">
    <source>
        <dbReference type="ARBA" id="ARBA00023143"/>
    </source>
</evidence>
<accession>G9WRC6</accession>
<keyword evidence="6" id="KW-0966">Cell projection</keyword>
<evidence type="ECO:0000256" key="1">
    <source>
        <dbReference type="ARBA" id="ARBA00004117"/>
    </source>
</evidence>
<name>G9WRC6_9FIRM</name>
<reference evidence="6 7" key="1">
    <citation type="submission" date="2011-08" db="EMBL/GenBank/DDBJ databases">
        <title>The Genome Sequence of Oribacterium sp. ACB7.</title>
        <authorList>
            <consortium name="The Broad Institute Genome Sequencing Platform"/>
            <person name="Earl A."/>
            <person name="Ward D."/>
            <person name="Feldgarden M."/>
            <person name="Gevers D."/>
            <person name="Sizova M."/>
            <person name="Hazen A."/>
            <person name="Epstein S."/>
            <person name="Young S.K."/>
            <person name="Zeng Q."/>
            <person name="Gargeya S."/>
            <person name="Fitzgerald M."/>
            <person name="Haas B."/>
            <person name="Abouelleil A."/>
            <person name="Alvarado L."/>
            <person name="Arachchi H.M."/>
            <person name="Berlin A."/>
            <person name="Brown A."/>
            <person name="Chapman S.B."/>
            <person name="Chen Z."/>
            <person name="Dunbar C."/>
            <person name="Freedman E."/>
            <person name="Gearin G."/>
            <person name="Gellesch M."/>
            <person name="Goldberg J."/>
            <person name="Griggs A."/>
            <person name="Gujja S."/>
            <person name="Heiman D."/>
            <person name="Howarth C."/>
            <person name="Larson L."/>
            <person name="Lui A."/>
            <person name="MacDonald P.J.P."/>
            <person name="Montmayeur A."/>
            <person name="Murphy C."/>
            <person name="Neiman D."/>
            <person name="Pearson M."/>
            <person name="Priest M."/>
            <person name="Roberts A."/>
            <person name="Saif S."/>
            <person name="Shea T."/>
            <person name="Shenoy N."/>
            <person name="Sisk P."/>
            <person name="Stolte C."/>
            <person name="Sykes S."/>
            <person name="Wortman J."/>
            <person name="Nusbaum C."/>
            <person name="Birren B."/>
        </authorList>
    </citation>
    <scope>NUCLEOTIDE SEQUENCE [LARGE SCALE GENOMIC DNA]</scope>
    <source>
        <strain evidence="6 7">ACB7</strain>
    </source>
</reference>
<dbReference type="HOGENOM" id="CLU_147249_3_0_9"/>
<dbReference type="InterPro" id="IPR001624">
    <property type="entry name" value="FliE"/>
</dbReference>
<organism evidence="6 7">
    <name type="scientific">Oribacterium asaccharolyticum ACB7</name>
    <dbReference type="NCBI Taxonomy" id="796944"/>
    <lineage>
        <taxon>Bacteria</taxon>
        <taxon>Bacillati</taxon>
        <taxon>Bacillota</taxon>
        <taxon>Clostridia</taxon>
        <taxon>Lachnospirales</taxon>
        <taxon>Lachnospiraceae</taxon>
        <taxon>Oribacterium</taxon>
    </lineage>
</organism>
<dbReference type="PANTHER" id="PTHR34653:SF1">
    <property type="entry name" value="FLAGELLAR HOOK-BASAL BODY COMPLEX PROTEIN FLIE"/>
    <property type="match status" value="1"/>
</dbReference>
<dbReference type="Proteomes" id="UP000003527">
    <property type="component" value="Unassembled WGS sequence"/>
</dbReference>
<protein>
    <recommendedName>
        <fullName evidence="4 5">Flagellar hook-basal body complex protein FliE</fullName>
    </recommendedName>
</protein>
<keyword evidence="7" id="KW-1185">Reference proteome</keyword>
<comment type="subcellular location">
    <subcellularLocation>
        <location evidence="1 4">Bacterial flagellum basal body</location>
    </subcellularLocation>
</comment>
<dbReference type="PANTHER" id="PTHR34653">
    <property type="match status" value="1"/>
</dbReference>
<dbReference type="GO" id="GO:0009425">
    <property type="term" value="C:bacterial-type flagellum basal body"/>
    <property type="evidence" value="ECO:0007669"/>
    <property type="project" value="UniProtKB-SubCell"/>
</dbReference>
<evidence type="ECO:0000256" key="4">
    <source>
        <dbReference type="HAMAP-Rule" id="MF_00724"/>
    </source>
</evidence>
<evidence type="ECO:0000313" key="6">
    <source>
        <dbReference type="EMBL" id="EHL14313.1"/>
    </source>
</evidence>
<dbReference type="HAMAP" id="MF_00724">
    <property type="entry name" value="FliE"/>
    <property type="match status" value="1"/>
</dbReference>
<comment type="similarity">
    <text evidence="2 4">Belongs to the FliE family.</text>
</comment>
<dbReference type="GO" id="GO:0003774">
    <property type="term" value="F:cytoskeletal motor activity"/>
    <property type="evidence" value="ECO:0007669"/>
    <property type="project" value="InterPro"/>
</dbReference>
<sequence length="106" mass="11656">MENIAFIQPMTSWKLGNIGDTTAVERGLTGTENGSLFRDVFKSAIDNVKTTQLDVENKQYLLATGQLSDAHSLPIAEAKAQISLDLLVTLRNKALESYNDLMKISL</sequence>
<evidence type="ECO:0000313" key="7">
    <source>
        <dbReference type="Proteomes" id="UP000003527"/>
    </source>
</evidence>
<evidence type="ECO:0000256" key="2">
    <source>
        <dbReference type="ARBA" id="ARBA00009272"/>
    </source>
</evidence>
<dbReference type="PATRIC" id="fig|796944.3.peg.146"/>
<dbReference type="AlphaFoldDB" id="G9WRC6"/>
<proteinExistence type="inferred from homology"/>
<comment type="caution">
    <text evidence="6">The sequence shown here is derived from an EMBL/GenBank/DDBJ whole genome shotgun (WGS) entry which is preliminary data.</text>
</comment>
<dbReference type="RefSeq" id="WP_009429810.1">
    <property type="nucleotide sequence ID" value="NZ_JH414506.1"/>
</dbReference>
<dbReference type="GO" id="GO:0005198">
    <property type="term" value="F:structural molecule activity"/>
    <property type="evidence" value="ECO:0007669"/>
    <property type="project" value="UniProtKB-UniRule"/>
</dbReference>
<keyword evidence="6" id="KW-0969">Cilium</keyword>
<evidence type="ECO:0000256" key="5">
    <source>
        <dbReference type="NCBIfam" id="TIGR00205"/>
    </source>
</evidence>
<gene>
    <name evidence="4" type="primary">fliE</name>
    <name evidence="6" type="ORF">HMPREF9624_01642</name>
</gene>
<keyword evidence="6" id="KW-0282">Flagellum</keyword>
<dbReference type="PRINTS" id="PR01006">
    <property type="entry name" value="FLGHOOKFLIE"/>
</dbReference>
<dbReference type="GO" id="GO:0071973">
    <property type="term" value="P:bacterial-type flagellum-dependent cell motility"/>
    <property type="evidence" value="ECO:0007669"/>
    <property type="project" value="InterPro"/>
</dbReference>
<dbReference type="NCBIfam" id="TIGR00205">
    <property type="entry name" value="fliE"/>
    <property type="match status" value="1"/>
</dbReference>
<dbReference type="EMBL" id="AFZD01000003">
    <property type="protein sequence ID" value="EHL14313.1"/>
    <property type="molecule type" value="Genomic_DNA"/>
</dbReference>
<keyword evidence="3 4" id="KW-0975">Bacterial flagellum</keyword>